<evidence type="ECO:0000313" key="2">
    <source>
        <dbReference type="Proteomes" id="UP000785679"/>
    </source>
</evidence>
<proteinExistence type="predicted"/>
<dbReference type="Gene3D" id="3.80.10.10">
    <property type="entry name" value="Ribonuclease Inhibitor"/>
    <property type="match status" value="1"/>
</dbReference>
<dbReference type="AlphaFoldDB" id="A0A8J8T485"/>
<accession>A0A8J8T485</accession>
<dbReference type="EMBL" id="RRYP01006785">
    <property type="protein sequence ID" value="TNV80961.1"/>
    <property type="molecule type" value="Genomic_DNA"/>
</dbReference>
<reference evidence="1" key="1">
    <citation type="submission" date="2019-06" db="EMBL/GenBank/DDBJ databases">
        <authorList>
            <person name="Zheng W."/>
        </authorList>
    </citation>
    <scope>NUCLEOTIDE SEQUENCE</scope>
    <source>
        <strain evidence="1">QDHG01</strain>
    </source>
</reference>
<gene>
    <name evidence="1" type="ORF">FGO68_gene12180</name>
</gene>
<organism evidence="1 2">
    <name type="scientific">Halteria grandinella</name>
    <dbReference type="NCBI Taxonomy" id="5974"/>
    <lineage>
        <taxon>Eukaryota</taxon>
        <taxon>Sar</taxon>
        <taxon>Alveolata</taxon>
        <taxon>Ciliophora</taxon>
        <taxon>Intramacronucleata</taxon>
        <taxon>Spirotrichea</taxon>
        <taxon>Stichotrichia</taxon>
        <taxon>Sporadotrichida</taxon>
        <taxon>Halteriidae</taxon>
        <taxon>Halteria</taxon>
    </lineage>
</organism>
<name>A0A8J8T485_HALGN</name>
<dbReference type="SUPFAM" id="SSF52047">
    <property type="entry name" value="RNI-like"/>
    <property type="match status" value="1"/>
</dbReference>
<dbReference type="Proteomes" id="UP000785679">
    <property type="component" value="Unassembled WGS sequence"/>
</dbReference>
<sequence>MRKLKIRETDGWTKPSLANFNQLGKQQLSLESLSIRVHNRETVGMYAELLTKLKGSLKKLNIESYMEPLPGDMGLLEAISESTSLRTLIIENLQQQVIPRKELNYIVTVPNIQALVIKDRSSQELQSFFNVEMHRSFVNLQVLYVGVNMQSPVQAFSQYHPALISLTLAHPEQPSLSHLDAIKITEKKTRGFKLSAKFQNQMEAQKKCPTAILMNEAFEVK</sequence>
<keyword evidence="2" id="KW-1185">Reference proteome</keyword>
<evidence type="ECO:0000313" key="1">
    <source>
        <dbReference type="EMBL" id="TNV80961.1"/>
    </source>
</evidence>
<dbReference type="InterPro" id="IPR032675">
    <property type="entry name" value="LRR_dom_sf"/>
</dbReference>
<protein>
    <submittedName>
        <fullName evidence="1">Uncharacterized protein</fullName>
    </submittedName>
</protein>
<comment type="caution">
    <text evidence="1">The sequence shown here is derived from an EMBL/GenBank/DDBJ whole genome shotgun (WGS) entry which is preliminary data.</text>
</comment>